<reference evidence="1" key="2">
    <citation type="journal article" date="2015" name="Data Brief">
        <title>Shoot transcriptome of the giant reed, Arundo donax.</title>
        <authorList>
            <person name="Barrero R.A."/>
            <person name="Guerrero F.D."/>
            <person name="Moolhuijzen P."/>
            <person name="Goolsby J.A."/>
            <person name="Tidwell J."/>
            <person name="Bellgard S.E."/>
            <person name="Bellgard M.I."/>
        </authorList>
    </citation>
    <scope>NUCLEOTIDE SEQUENCE</scope>
    <source>
        <tissue evidence="1">Shoot tissue taken approximately 20 cm above the soil surface</tissue>
    </source>
</reference>
<proteinExistence type="predicted"/>
<name>A0A0A8Y1T3_ARUDO</name>
<sequence length="15" mass="1904">MPRCPWRCGRRQVRC</sequence>
<accession>A0A0A8Y1T3</accession>
<organism evidence="1">
    <name type="scientific">Arundo donax</name>
    <name type="common">Giant reed</name>
    <name type="synonym">Donax arundinaceus</name>
    <dbReference type="NCBI Taxonomy" id="35708"/>
    <lineage>
        <taxon>Eukaryota</taxon>
        <taxon>Viridiplantae</taxon>
        <taxon>Streptophyta</taxon>
        <taxon>Embryophyta</taxon>
        <taxon>Tracheophyta</taxon>
        <taxon>Spermatophyta</taxon>
        <taxon>Magnoliopsida</taxon>
        <taxon>Liliopsida</taxon>
        <taxon>Poales</taxon>
        <taxon>Poaceae</taxon>
        <taxon>PACMAD clade</taxon>
        <taxon>Arundinoideae</taxon>
        <taxon>Arundineae</taxon>
        <taxon>Arundo</taxon>
    </lineage>
</organism>
<reference evidence="1" key="1">
    <citation type="submission" date="2014-09" db="EMBL/GenBank/DDBJ databases">
        <authorList>
            <person name="Magalhaes I.L.F."/>
            <person name="Oliveira U."/>
            <person name="Santos F.R."/>
            <person name="Vidigal T.H.D.A."/>
            <person name="Brescovit A.D."/>
            <person name="Santos A.J."/>
        </authorList>
    </citation>
    <scope>NUCLEOTIDE SEQUENCE</scope>
    <source>
        <tissue evidence="1">Shoot tissue taken approximately 20 cm above the soil surface</tissue>
    </source>
</reference>
<dbReference type="EMBL" id="GBRH01278792">
    <property type="protein sequence ID" value="JAD19103.1"/>
    <property type="molecule type" value="Transcribed_RNA"/>
</dbReference>
<evidence type="ECO:0000313" key="1">
    <source>
        <dbReference type="EMBL" id="JAD19103.1"/>
    </source>
</evidence>
<protein>
    <submittedName>
        <fullName evidence="1">Uncharacterized protein</fullName>
    </submittedName>
</protein>